<evidence type="ECO:0000313" key="9">
    <source>
        <dbReference type="Proteomes" id="UP000823865"/>
    </source>
</evidence>
<organism evidence="8 9">
    <name type="scientific">Candidatus Paraprevotella stercoravium</name>
    <dbReference type="NCBI Taxonomy" id="2838725"/>
    <lineage>
        <taxon>Bacteria</taxon>
        <taxon>Pseudomonadati</taxon>
        <taxon>Bacteroidota</taxon>
        <taxon>Bacteroidia</taxon>
        <taxon>Bacteroidales</taxon>
        <taxon>Prevotellaceae</taxon>
        <taxon>Paraprevotella</taxon>
    </lineage>
</organism>
<dbReference type="InterPro" id="IPR011701">
    <property type="entry name" value="MFS"/>
</dbReference>
<feature type="transmembrane region" description="Helical" evidence="6">
    <location>
        <begin position="313"/>
        <end position="334"/>
    </location>
</feature>
<feature type="transmembrane region" description="Helical" evidence="6">
    <location>
        <begin position="435"/>
        <end position="454"/>
    </location>
</feature>
<accession>A0A9E2L6G0</accession>
<keyword evidence="2" id="KW-0813">Transport</keyword>
<dbReference type="EMBL" id="JAHLFU010000175">
    <property type="protein sequence ID" value="MBU3853765.1"/>
    <property type="molecule type" value="Genomic_DNA"/>
</dbReference>
<dbReference type="Gene3D" id="1.20.1250.20">
    <property type="entry name" value="MFS general substrate transporter like domains"/>
    <property type="match status" value="1"/>
</dbReference>
<evidence type="ECO:0000256" key="5">
    <source>
        <dbReference type="ARBA" id="ARBA00023136"/>
    </source>
</evidence>
<dbReference type="AlphaFoldDB" id="A0A9E2L6G0"/>
<evidence type="ECO:0000256" key="4">
    <source>
        <dbReference type="ARBA" id="ARBA00022989"/>
    </source>
</evidence>
<feature type="transmembrane region" description="Helical" evidence="6">
    <location>
        <begin position="214"/>
        <end position="233"/>
    </location>
</feature>
<dbReference type="PANTHER" id="PTHR42718:SF9">
    <property type="entry name" value="MAJOR FACILITATOR SUPERFAMILY MULTIDRUG TRANSPORTER MFSC"/>
    <property type="match status" value="1"/>
</dbReference>
<feature type="transmembrane region" description="Helical" evidence="6">
    <location>
        <begin position="89"/>
        <end position="115"/>
    </location>
</feature>
<feature type="transmembrane region" description="Helical" evidence="6">
    <location>
        <begin position="341"/>
        <end position="360"/>
    </location>
</feature>
<feature type="transmembrane region" description="Helical" evidence="6">
    <location>
        <begin position="60"/>
        <end position="77"/>
    </location>
</feature>
<feature type="transmembrane region" description="Helical" evidence="6">
    <location>
        <begin position="20"/>
        <end position="40"/>
    </location>
</feature>
<keyword evidence="5 6" id="KW-0472">Membrane</keyword>
<evidence type="ECO:0000256" key="1">
    <source>
        <dbReference type="ARBA" id="ARBA00004141"/>
    </source>
</evidence>
<evidence type="ECO:0000256" key="6">
    <source>
        <dbReference type="SAM" id="Phobius"/>
    </source>
</evidence>
<evidence type="ECO:0000256" key="3">
    <source>
        <dbReference type="ARBA" id="ARBA00022692"/>
    </source>
</evidence>
<dbReference type="CDD" id="cd17321">
    <property type="entry name" value="MFS_MMR_MDR_like"/>
    <property type="match status" value="1"/>
</dbReference>
<protein>
    <submittedName>
        <fullName evidence="8">MFS transporter</fullName>
    </submittedName>
</protein>
<comment type="subcellular location">
    <subcellularLocation>
        <location evidence="1">Membrane</location>
        <topology evidence="1">Multi-pass membrane protein</topology>
    </subcellularLocation>
</comment>
<dbReference type="PANTHER" id="PTHR42718">
    <property type="entry name" value="MAJOR FACILITATOR SUPERFAMILY MULTIDRUG TRANSPORTER MFSC"/>
    <property type="match status" value="1"/>
</dbReference>
<proteinExistence type="predicted"/>
<dbReference type="SUPFAM" id="SSF103473">
    <property type="entry name" value="MFS general substrate transporter"/>
    <property type="match status" value="1"/>
</dbReference>
<evidence type="ECO:0000256" key="2">
    <source>
        <dbReference type="ARBA" id="ARBA00022448"/>
    </source>
</evidence>
<comment type="caution">
    <text evidence="8">The sequence shown here is derived from an EMBL/GenBank/DDBJ whole genome shotgun (WGS) entry which is preliminary data.</text>
</comment>
<feature type="transmembrane region" description="Helical" evidence="6">
    <location>
        <begin position="175"/>
        <end position="194"/>
    </location>
</feature>
<sequence length="463" mass="50035">MSSQKITGNLEWDGLHRPQIFYAMVAIFSGLFLSVIDGSICNVALPSISKELHVSSSDSIWVVNGFQLVVMMFLLPFSSLGELKGFKQVYLIGLVVFLTGSLCCTFSVTLVQLVLSRMLQGLGAAMVMSVNGSLVRLIYPKKHLPKGFGLNAMVVALAAVTGPTLAAAILSVASWPWLFAINLPVGLVTFYFAWKYLPDNPTRIEGRRFDRKSALLNMLTFGLFIGSLEAYAHGAAVKWVLLGLVLLMIVGFLFVRRQLKQSYPMLPFDLLRIPVFGLSVMTSICSFTSQMLAMVSIPFLLHHFWGFDAVRTGLFMTAWPLVIVFASPVAGVLVGKIHAGLLGAVGLLIMSCGCFLLSMIPVSVPQILLIVGLMLCGLGFGLFQSPNNHLMLSSAPAYRSGGASGMQATARLVGQTTGTTLVALMYHITPDSAPHNALILAGFLTLVGACVSVSRMKTKRQLY</sequence>
<evidence type="ECO:0000259" key="7">
    <source>
        <dbReference type="PROSITE" id="PS50850"/>
    </source>
</evidence>
<gene>
    <name evidence="8" type="ORF">H9789_08130</name>
</gene>
<feature type="transmembrane region" description="Helical" evidence="6">
    <location>
        <begin position="239"/>
        <end position="255"/>
    </location>
</feature>
<dbReference type="InterPro" id="IPR036259">
    <property type="entry name" value="MFS_trans_sf"/>
</dbReference>
<feature type="transmembrane region" description="Helical" evidence="6">
    <location>
        <begin position="275"/>
        <end position="301"/>
    </location>
</feature>
<dbReference type="Pfam" id="PF07690">
    <property type="entry name" value="MFS_1"/>
    <property type="match status" value="1"/>
</dbReference>
<dbReference type="InterPro" id="IPR020846">
    <property type="entry name" value="MFS_dom"/>
</dbReference>
<reference evidence="8" key="1">
    <citation type="journal article" date="2021" name="PeerJ">
        <title>Extensive microbial diversity within the chicken gut microbiome revealed by metagenomics and culture.</title>
        <authorList>
            <person name="Gilroy R."/>
            <person name="Ravi A."/>
            <person name="Getino M."/>
            <person name="Pursley I."/>
            <person name="Horton D.L."/>
            <person name="Alikhan N.F."/>
            <person name="Baker D."/>
            <person name="Gharbi K."/>
            <person name="Hall N."/>
            <person name="Watson M."/>
            <person name="Adriaenssens E.M."/>
            <person name="Foster-Nyarko E."/>
            <person name="Jarju S."/>
            <person name="Secka A."/>
            <person name="Antonio M."/>
            <person name="Oren A."/>
            <person name="Chaudhuri R.R."/>
            <person name="La Ragione R."/>
            <person name="Hildebrand F."/>
            <person name="Pallen M.J."/>
        </authorList>
    </citation>
    <scope>NUCLEOTIDE SEQUENCE</scope>
    <source>
        <strain evidence="8">G3-2149</strain>
    </source>
</reference>
<dbReference type="GO" id="GO:0016020">
    <property type="term" value="C:membrane"/>
    <property type="evidence" value="ECO:0007669"/>
    <property type="project" value="UniProtKB-SubCell"/>
</dbReference>
<keyword evidence="3 6" id="KW-0812">Transmembrane</keyword>
<dbReference type="GO" id="GO:0022857">
    <property type="term" value="F:transmembrane transporter activity"/>
    <property type="evidence" value="ECO:0007669"/>
    <property type="project" value="InterPro"/>
</dbReference>
<evidence type="ECO:0000313" key="8">
    <source>
        <dbReference type="EMBL" id="MBU3853765.1"/>
    </source>
</evidence>
<name>A0A9E2L6G0_9BACT</name>
<reference evidence="8" key="2">
    <citation type="submission" date="2021-04" db="EMBL/GenBank/DDBJ databases">
        <authorList>
            <person name="Gilroy R."/>
        </authorList>
    </citation>
    <scope>NUCLEOTIDE SEQUENCE</scope>
    <source>
        <strain evidence="8">G3-2149</strain>
    </source>
</reference>
<feature type="domain" description="Major facilitator superfamily (MFS) profile" evidence="7">
    <location>
        <begin position="23"/>
        <end position="460"/>
    </location>
</feature>
<feature type="transmembrane region" description="Helical" evidence="6">
    <location>
        <begin position="366"/>
        <end position="383"/>
    </location>
</feature>
<dbReference type="Gene3D" id="1.20.1720.10">
    <property type="entry name" value="Multidrug resistance protein D"/>
    <property type="match status" value="1"/>
</dbReference>
<keyword evidence="4 6" id="KW-1133">Transmembrane helix</keyword>
<dbReference type="Proteomes" id="UP000823865">
    <property type="component" value="Unassembled WGS sequence"/>
</dbReference>
<feature type="transmembrane region" description="Helical" evidence="6">
    <location>
        <begin position="148"/>
        <end position="169"/>
    </location>
</feature>
<feature type="transmembrane region" description="Helical" evidence="6">
    <location>
        <begin position="121"/>
        <end position="139"/>
    </location>
</feature>
<feature type="transmembrane region" description="Helical" evidence="6">
    <location>
        <begin position="408"/>
        <end position="429"/>
    </location>
</feature>
<dbReference type="PROSITE" id="PS50850">
    <property type="entry name" value="MFS"/>
    <property type="match status" value="1"/>
</dbReference>